<proteinExistence type="inferred from homology"/>
<dbReference type="InterPro" id="IPR027470">
    <property type="entry name" value="Cation_efflux_CTD"/>
</dbReference>
<feature type="transmembrane region" description="Helical" evidence="7">
    <location>
        <begin position="198"/>
        <end position="216"/>
    </location>
</feature>
<keyword evidence="5 7" id="KW-1133">Transmembrane helix</keyword>
<sequence>MLSQFLVQHFIKDYNDVEDEKVRNNYGFLGSIVGMVINSILFIVKLIIGMITSSISVTADAFNNLSDAASSLITLLGFKLAAKPADKEHPFGHGRIEYLSGLIVSFMVMLVGFEFVKSSYARITNPVAVKFQIIPFILILFSIVTKVWLSKFNNYMGKKINSSALQASSFDALSDVTTSSCVALSLILSKWTRFPVDGYIGILVSLFIMYSGFTLIKDTLNPILGESPDEELVDKITNGVLSYKYITGVHDLVIHNYGPGKFMASIHAEVPQDMSIVKIHEIIDRAEKELSSKLNIILVIHMDPINTNDEEVTTAKKELEKIIEDYPMIKSLHDFRIVGEGDTKNLIFDIVIDYSQAITKEFRNNIKDELNERIKKIHPNYNVVITMDRDFI</sequence>
<feature type="domain" description="Cation efflux protein cytoplasmic" evidence="9">
    <location>
        <begin position="228"/>
        <end position="304"/>
    </location>
</feature>
<keyword evidence="4 7" id="KW-0812">Transmembrane</keyword>
<dbReference type="InterPro" id="IPR027469">
    <property type="entry name" value="Cation_efflux_TMD_sf"/>
</dbReference>
<evidence type="ECO:0000256" key="1">
    <source>
        <dbReference type="ARBA" id="ARBA00004141"/>
    </source>
</evidence>
<gene>
    <name evidence="10" type="primary">fieF</name>
    <name evidence="10" type="ORF">CLLI_18570</name>
</gene>
<dbReference type="InterPro" id="IPR058533">
    <property type="entry name" value="Cation_efflux_TM"/>
</dbReference>
<evidence type="ECO:0000256" key="7">
    <source>
        <dbReference type="SAM" id="Phobius"/>
    </source>
</evidence>
<dbReference type="GO" id="GO:0016020">
    <property type="term" value="C:membrane"/>
    <property type="evidence" value="ECO:0007669"/>
    <property type="project" value="UniProtKB-SubCell"/>
</dbReference>
<evidence type="ECO:0000256" key="2">
    <source>
        <dbReference type="ARBA" id="ARBA00008114"/>
    </source>
</evidence>
<dbReference type="FunFam" id="1.20.1510.10:FF:000006">
    <property type="entry name" value="Divalent cation efflux transporter"/>
    <property type="match status" value="1"/>
</dbReference>
<evidence type="ECO:0000259" key="9">
    <source>
        <dbReference type="Pfam" id="PF16916"/>
    </source>
</evidence>
<comment type="similarity">
    <text evidence="2">Belongs to the cation diffusion facilitator (CDF) transporter (TC 2.A.4) family.</text>
</comment>
<feature type="transmembrane region" description="Helical" evidence="7">
    <location>
        <begin position="26"/>
        <end position="48"/>
    </location>
</feature>
<feature type="transmembrane region" description="Helical" evidence="7">
    <location>
        <begin position="96"/>
        <end position="116"/>
    </location>
</feature>
<dbReference type="Pfam" id="PF01545">
    <property type="entry name" value="Cation_efflux"/>
    <property type="match status" value="1"/>
</dbReference>
<dbReference type="InterPro" id="IPR002524">
    <property type="entry name" value="Cation_efflux"/>
</dbReference>
<dbReference type="Gene3D" id="1.20.1510.10">
    <property type="entry name" value="Cation efflux protein transmembrane domain"/>
    <property type="match status" value="1"/>
</dbReference>
<comment type="caution">
    <text evidence="10">The sequence shown here is derived from an EMBL/GenBank/DDBJ whole genome shotgun (WGS) entry which is preliminary data.</text>
</comment>
<keyword evidence="3" id="KW-0813">Transport</keyword>
<dbReference type="InterPro" id="IPR036837">
    <property type="entry name" value="Cation_efflux_CTD_sf"/>
</dbReference>
<dbReference type="GO" id="GO:0008324">
    <property type="term" value="F:monoatomic cation transmembrane transporter activity"/>
    <property type="evidence" value="ECO:0007669"/>
    <property type="project" value="InterPro"/>
</dbReference>
<evidence type="ECO:0000256" key="4">
    <source>
        <dbReference type="ARBA" id="ARBA00022692"/>
    </source>
</evidence>
<comment type="subcellular location">
    <subcellularLocation>
        <location evidence="1">Membrane</location>
        <topology evidence="1">Multi-pass membrane protein</topology>
    </subcellularLocation>
</comment>
<dbReference type="PANTHER" id="PTHR43840">
    <property type="entry name" value="MITOCHONDRIAL METAL TRANSPORTER 1-RELATED"/>
    <property type="match status" value="1"/>
</dbReference>
<dbReference type="SUPFAM" id="SSF161111">
    <property type="entry name" value="Cation efflux protein transmembrane domain-like"/>
    <property type="match status" value="1"/>
</dbReference>
<dbReference type="SUPFAM" id="SSF160240">
    <property type="entry name" value="Cation efflux protein cytoplasmic domain-like"/>
    <property type="match status" value="2"/>
</dbReference>
<dbReference type="InterPro" id="IPR050291">
    <property type="entry name" value="CDF_Transporter"/>
</dbReference>
<dbReference type="NCBIfam" id="TIGR01297">
    <property type="entry name" value="CDF"/>
    <property type="match status" value="1"/>
</dbReference>
<feature type="domain" description="Cation efflux protein transmembrane" evidence="8">
    <location>
        <begin position="32"/>
        <end position="221"/>
    </location>
</feature>
<feature type="transmembrane region" description="Helical" evidence="7">
    <location>
        <begin position="128"/>
        <end position="149"/>
    </location>
</feature>
<name>A0A2T0B2R8_9CLOT</name>
<dbReference type="Pfam" id="PF16916">
    <property type="entry name" value="ZT_dimer"/>
    <property type="match status" value="1"/>
</dbReference>
<dbReference type="AlphaFoldDB" id="A0A2T0B2R8"/>
<evidence type="ECO:0000313" key="10">
    <source>
        <dbReference type="EMBL" id="PRR78188.1"/>
    </source>
</evidence>
<evidence type="ECO:0000256" key="5">
    <source>
        <dbReference type="ARBA" id="ARBA00022989"/>
    </source>
</evidence>
<dbReference type="EMBL" id="PVXO01000050">
    <property type="protein sequence ID" value="PRR78188.1"/>
    <property type="molecule type" value="Genomic_DNA"/>
</dbReference>
<reference evidence="10 11" key="1">
    <citation type="submission" date="2018-03" db="EMBL/GenBank/DDBJ databases">
        <title>Genome sequence of Clostridium liquoris DSM 100320.</title>
        <authorList>
            <person name="Poehlein A."/>
            <person name="Daniel R."/>
        </authorList>
    </citation>
    <scope>NUCLEOTIDE SEQUENCE [LARGE SCALE GENOMIC DNA]</scope>
    <source>
        <strain evidence="10 11">DSM 100320</strain>
    </source>
</reference>
<evidence type="ECO:0000259" key="8">
    <source>
        <dbReference type="Pfam" id="PF01545"/>
    </source>
</evidence>
<keyword evidence="6 7" id="KW-0472">Membrane</keyword>
<dbReference type="Proteomes" id="UP000239706">
    <property type="component" value="Unassembled WGS sequence"/>
</dbReference>
<keyword evidence="11" id="KW-1185">Reference proteome</keyword>
<dbReference type="OrthoDB" id="9806522at2"/>
<protein>
    <submittedName>
        <fullName evidence="10">Ferrous-iron efflux pump FieF</fullName>
    </submittedName>
</protein>
<dbReference type="PANTHER" id="PTHR43840:SF15">
    <property type="entry name" value="MITOCHONDRIAL METAL TRANSPORTER 1-RELATED"/>
    <property type="match status" value="1"/>
</dbReference>
<evidence type="ECO:0000256" key="6">
    <source>
        <dbReference type="ARBA" id="ARBA00023136"/>
    </source>
</evidence>
<dbReference type="RefSeq" id="WP_106063940.1">
    <property type="nucleotide sequence ID" value="NZ_PVXO01000050.1"/>
</dbReference>
<accession>A0A2T0B2R8</accession>
<evidence type="ECO:0000313" key="11">
    <source>
        <dbReference type="Proteomes" id="UP000239706"/>
    </source>
</evidence>
<organism evidence="10 11">
    <name type="scientific">Clostridium liquoris</name>
    <dbReference type="NCBI Taxonomy" id="1289519"/>
    <lineage>
        <taxon>Bacteria</taxon>
        <taxon>Bacillati</taxon>
        <taxon>Bacillota</taxon>
        <taxon>Clostridia</taxon>
        <taxon>Eubacteriales</taxon>
        <taxon>Clostridiaceae</taxon>
        <taxon>Clostridium</taxon>
    </lineage>
</organism>
<dbReference type="Gene3D" id="3.30.70.1350">
    <property type="entry name" value="Cation efflux protein, cytoplasmic domain"/>
    <property type="match status" value="2"/>
</dbReference>
<evidence type="ECO:0000256" key="3">
    <source>
        <dbReference type="ARBA" id="ARBA00022448"/>
    </source>
</evidence>